<protein>
    <submittedName>
        <fullName evidence="3">Uncharacterized protein DUF3951</fullName>
    </submittedName>
</protein>
<sequence length="81" mass="9681">MVAIAIITSIFTLMFCALIGFIVIKMMMKKEVPTNYYTPFDTITAQEREEFHEERQEIEEVDEDNHGEPNRHWQRDNDFLL</sequence>
<organism evidence="3 4">
    <name type="scientific">Aureibacillus halotolerans</name>
    <dbReference type="NCBI Taxonomy" id="1508390"/>
    <lineage>
        <taxon>Bacteria</taxon>
        <taxon>Bacillati</taxon>
        <taxon>Bacillota</taxon>
        <taxon>Bacilli</taxon>
        <taxon>Bacillales</taxon>
        <taxon>Bacillaceae</taxon>
        <taxon>Aureibacillus</taxon>
    </lineage>
</organism>
<keyword evidence="4" id="KW-1185">Reference proteome</keyword>
<evidence type="ECO:0000256" key="1">
    <source>
        <dbReference type="SAM" id="MobiDB-lite"/>
    </source>
</evidence>
<dbReference type="EMBL" id="SNYJ01000031">
    <property type="protein sequence ID" value="TDQ33446.1"/>
    <property type="molecule type" value="Genomic_DNA"/>
</dbReference>
<dbReference type="Proteomes" id="UP000295632">
    <property type="component" value="Unassembled WGS sequence"/>
</dbReference>
<reference evidence="3 4" key="1">
    <citation type="submission" date="2019-03" db="EMBL/GenBank/DDBJ databases">
        <title>Genomic Encyclopedia of Type Strains, Phase IV (KMG-IV): sequencing the most valuable type-strain genomes for metagenomic binning, comparative biology and taxonomic classification.</title>
        <authorList>
            <person name="Goeker M."/>
        </authorList>
    </citation>
    <scope>NUCLEOTIDE SEQUENCE [LARGE SCALE GENOMIC DNA]</scope>
    <source>
        <strain evidence="3 4">DSM 28697</strain>
    </source>
</reference>
<feature type="region of interest" description="Disordered" evidence="1">
    <location>
        <begin position="49"/>
        <end position="81"/>
    </location>
</feature>
<dbReference type="InterPro" id="IPR025028">
    <property type="entry name" value="DUF3951"/>
</dbReference>
<evidence type="ECO:0000313" key="3">
    <source>
        <dbReference type="EMBL" id="TDQ33446.1"/>
    </source>
</evidence>
<keyword evidence="2" id="KW-0812">Transmembrane</keyword>
<comment type="caution">
    <text evidence="3">The sequence shown here is derived from an EMBL/GenBank/DDBJ whole genome shotgun (WGS) entry which is preliminary data.</text>
</comment>
<dbReference type="OrthoDB" id="2455398at2"/>
<proteinExistence type="predicted"/>
<feature type="transmembrane region" description="Helical" evidence="2">
    <location>
        <begin position="6"/>
        <end position="24"/>
    </location>
</feature>
<dbReference type="Pfam" id="PF13131">
    <property type="entry name" value="DUF3951"/>
    <property type="match status" value="1"/>
</dbReference>
<dbReference type="AlphaFoldDB" id="A0A4R6TS79"/>
<keyword evidence="2" id="KW-0472">Membrane</keyword>
<dbReference type="RefSeq" id="WP_133582371.1">
    <property type="nucleotide sequence ID" value="NZ_SNYJ01000031.1"/>
</dbReference>
<name>A0A4R6TS79_9BACI</name>
<feature type="compositionally biased region" description="Basic and acidic residues" evidence="1">
    <location>
        <begin position="64"/>
        <end position="81"/>
    </location>
</feature>
<accession>A0A4R6TS79</accession>
<evidence type="ECO:0000313" key="4">
    <source>
        <dbReference type="Proteomes" id="UP000295632"/>
    </source>
</evidence>
<keyword evidence="2" id="KW-1133">Transmembrane helix</keyword>
<gene>
    <name evidence="3" type="ORF">EV213_13120</name>
</gene>
<evidence type="ECO:0000256" key="2">
    <source>
        <dbReference type="SAM" id="Phobius"/>
    </source>
</evidence>